<feature type="domain" description="EamA" evidence="2">
    <location>
        <begin position="3"/>
        <end position="111"/>
    </location>
</feature>
<keyword evidence="1" id="KW-0812">Transmembrane</keyword>
<comment type="caution">
    <text evidence="3">The sequence shown here is derived from an EMBL/GenBank/DDBJ whole genome shotgun (WGS) entry which is preliminary data.</text>
</comment>
<dbReference type="InterPro" id="IPR000620">
    <property type="entry name" value="EamA_dom"/>
</dbReference>
<dbReference type="GO" id="GO:0016020">
    <property type="term" value="C:membrane"/>
    <property type="evidence" value="ECO:0007669"/>
    <property type="project" value="InterPro"/>
</dbReference>
<dbReference type="AlphaFoldDB" id="A0A1F6YUX0"/>
<feature type="transmembrane region" description="Helical" evidence="1">
    <location>
        <begin position="68"/>
        <end position="89"/>
    </location>
</feature>
<dbReference type="Pfam" id="PF00892">
    <property type="entry name" value="EamA"/>
    <property type="match status" value="1"/>
</dbReference>
<dbReference type="Proteomes" id="UP000178975">
    <property type="component" value="Unassembled WGS sequence"/>
</dbReference>
<organism evidence="3 4">
    <name type="scientific">Candidatus Nomurabacteria bacterium RIFOXYC2_FULL_36_19</name>
    <dbReference type="NCBI Taxonomy" id="1801806"/>
    <lineage>
        <taxon>Bacteria</taxon>
        <taxon>Candidatus Nomuraibacteriota</taxon>
    </lineage>
</organism>
<dbReference type="EMBL" id="MFWE01000018">
    <property type="protein sequence ID" value="OGJ10135.1"/>
    <property type="molecule type" value="Genomic_DNA"/>
</dbReference>
<evidence type="ECO:0000259" key="2">
    <source>
        <dbReference type="Pfam" id="PF00892"/>
    </source>
</evidence>
<evidence type="ECO:0000256" key="1">
    <source>
        <dbReference type="SAM" id="Phobius"/>
    </source>
</evidence>
<feature type="transmembrane region" description="Helical" evidence="1">
    <location>
        <begin position="34"/>
        <end position="52"/>
    </location>
</feature>
<evidence type="ECO:0000313" key="3">
    <source>
        <dbReference type="EMBL" id="OGJ10135.1"/>
    </source>
</evidence>
<proteinExistence type="predicted"/>
<protein>
    <recommendedName>
        <fullName evidence="2">EamA domain-containing protein</fullName>
    </recommendedName>
</protein>
<keyword evidence="1" id="KW-1133">Transmembrane helix</keyword>
<reference evidence="3 4" key="1">
    <citation type="journal article" date="2016" name="Nat. Commun.">
        <title>Thousands of microbial genomes shed light on interconnected biogeochemical processes in an aquifer system.</title>
        <authorList>
            <person name="Anantharaman K."/>
            <person name="Brown C.T."/>
            <person name="Hug L.A."/>
            <person name="Sharon I."/>
            <person name="Castelle C.J."/>
            <person name="Probst A.J."/>
            <person name="Thomas B.C."/>
            <person name="Singh A."/>
            <person name="Wilkins M.J."/>
            <person name="Karaoz U."/>
            <person name="Brodie E.L."/>
            <person name="Williams K.H."/>
            <person name="Hubbard S.S."/>
            <person name="Banfield J.F."/>
        </authorList>
    </citation>
    <scope>NUCLEOTIDE SEQUENCE [LARGE SCALE GENOMIC DNA]</scope>
</reference>
<sequence>MSSGFLYAIGAAITWGLVYTIDQKILYNTPPITLLFFNSIITAVVILPFLFFDHSSLKALLISGKSNLTLVILSILLALLANFFIFSAIKNMGASSASIIEISYPFFCYIF</sequence>
<gene>
    <name evidence="3" type="ORF">A2456_01560</name>
</gene>
<keyword evidence="1" id="KW-0472">Membrane</keyword>
<name>A0A1F6YUX0_9BACT</name>
<feature type="transmembrane region" description="Helical" evidence="1">
    <location>
        <begin position="6"/>
        <end position="22"/>
    </location>
</feature>
<accession>A0A1F6YUX0</accession>
<evidence type="ECO:0000313" key="4">
    <source>
        <dbReference type="Proteomes" id="UP000178975"/>
    </source>
</evidence>